<reference evidence="2" key="1">
    <citation type="journal article" date="2019" name="Int. J. Syst. Evol. Microbiol.">
        <title>The Global Catalogue of Microorganisms (GCM) 10K type strain sequencing project: providing services to taxonomists for standard genome sequencing and annotation.</title>
        <authorList>
            <consortium name="The Broad Institute Genomics Platform"/>
            <consortium name="The Broad Institute Genome Sequencing Center for Infectious Disease"/>
            <person name="Wu L."/>
            <person name="Ma J."/>
        </authorList>
    </citation>
    <scope>NUCLEOTIDE SEQUENCE [LARGE SCALE GENOMIC DNA]</scope>
    <source>
        <strain evidence="2">KCTC 42281</strain>
    </source>
</reference>
<evidence type="ECO:0000313" key="1">
    <source>
        <dbReference type="EMBL" id="MFC3705020.1"/>
    </source>
</evidence>
<comment type="caution">
    <text evidence="1">The sequence shown here is derived from an EMBL/GenBank/DDBJ whole genome shotgun (WGS) entry which is preliminary data.</text>
</comment>
<organism evidence="1 2">
    <name type="scientific">Devosia honganensis</name>
    <dbReference type="NCBI Taxonomy" id="1610527"/>
    <lineage>
        <taxon>Bacteria</taxon>
        <taxon>Pseudomonadati</taxon>
        <taxon>Pseudomonadota</taxon>
        <taxon>Alphaproteobacteria</taxon>
        <taxon>Hyphomicrobiales</taxon>
        <taxon>Devosiaceae</taxon>
        <taxon>Devosia</taxon>
    </lineage>
</organism>
<sequence length="69" mass="7578">MPGDLPSRETVAALAAANDMLLPEPYFGELVEAYGHVNAMLTRFRRCQTAPGEMEQVFVPMPAAKEENP</sequence>
<keyword evidence="2" id="KW-1185">Reference proteome</keyword>
<evidence type="ECO:0000313" key="2">
    <source>
        <dbReference type="Proteomes" id="UP001595613"/>
    </source>
</evidence>
<name>A0ABV7X2N9_9HYPH</name>
<dbReference type="RefSeq" id="WP_380096748.1">
    <property type="nucleotide sequence ID" value="NZ_JBHRYD010000007.1"/>
</dbReference>
<dbReference type="EMBL" id="JBHRYD010000007">
    <property type="protein sequence ID" value="MFC3705020.1"/>
    <property type="molecule type" value="Genomic_DNA"/>
</dbReference>
<proteinExistence type="predicted"/>
<protein>
    <recommendedName>
        <fullName evidence="3">DUF4089 domain-containing protein</fullName>
    </recommendedName>
</protein>
<dbReference type="Proteomes" id="UP001595613">
    <property type="component" value="Unassembled WGS sequence"/>
</dbReference>
<gene>
    <name evidence="1" type="ORF">ACFOOL_09645</name>
</gene>
<evidence type="ECO:0008006" key="3">
    <source>
        <dbReference type="Google" id="ProtNLM"/>
    </source>
</evidence>
<accession>A0ABV7X2N9</accession>